<dbReference type="PROSITE" id="PS50076">
    <property type="entry name" value="DNAJ_2"/>
    <property type="match status" value="1"/>
</dbReference>
<sequence>MKLHPDKNQSSNTEHFQEVREAWDVLGDPKERGKYDNERRRAKGYAKPDKTAPSGSKMESSFPTLSRNARQDNRPPPAANNEQRGATGYEKRNNPKAFGTDREPSTNASKSSTKQFSERKYKVFRRPNGEWTPFPGLREKDRSPE</sequence>
<dbReference type="Gene3D" id="1.10.287.110">
    <property type="entry name" value="DnaJ domain"/>
    <property type="match status" value="1"/>
</dbReference>
<dbReference type="InterPro" id="IPR018253">
    <property type="entry name" value="DnaJ_domain_CS"/>
</dbReference>
<dbReference type="CDD" id="cd06257">
    <property type="entry name" value="DnaJ"/>
    <property type="match status" value="1"/>
</dbReference>
<feature type="compositionally biased region" description="Basic and acidic residues" evidence="1">
    <location>
        <begin position="15"/>
        <end position="39"/>
    </location>
</feature>
<dbReference type="SUPFAM" id="SSF46565">
    <property type="entry name" value="Chaperone J-domain"/>
    <property type="match status" value="1"/>
</dbReference>
<dbReference type="Proteomes" id="UP001610446">
    <property type="component" value="Unassembled WGS sequence"/>
</dbReference>
<proteinExistence type="predicted"/>
<dbReference type="InterPro" id="IPR036869">
    <property type="entry name" value="J_dom_sf"/>
</dbReference>
<accession>A0ABR4KEI0</accession>
<evidence type="ECO:0000259" key="2">
    <source>
        <dbReference type="PROSITE" id="PS50076"/>
    </source>
</evidence>
<comment type="caution">
    <text evidence="3">The sequence shown here is derived from an EMBL/GenBank/DDBJ whole genome shotgun (WGS) entry which is preliminary data.</text>
</comment>
<gene>
    <name evidence="3" type="ORF">BJY01DRAFT_209756</name>
</gene>
<dbReference type="EMBL" id="JBFXLU010000035">
    <property type="protein sequence ID" value="KAL2850675.1"/>
    <property type="molecule type" value="Genomic_DNA"/>
</dbReference>
<evidence type="ECO:0000256" key="1">
    <source>
        <dbReference type="SAM" id="MobiDB-lite"/>
    </source>
</evidence>
<protein>
    <recommendedName>
        <fullName evidence="2">J domain-containing protein</fullName>
    </recommendedName>
</protein>
<organism evidence="3 4">
    <name type="scientific">Aspergillus pseudoustus</name>
    <dbReference type="NCBI Taxonomy" id="1810923"/>
    <lineage>
        <taxon>Eukaryota</taxon>
        <taxon>Fungi</taxon>
        <taxon>Dikarya</taxon>
        <taxon>Ascomycota</taxon>
        <taxon>Pezizomycotina</taxon>
        <taxon>Eurotiomycetes</taxon>
        <taxon>Eurotiomycetidae</taxon>
        <taxon>Eurotiales</taxon>
        <taxon>Aspergillaceae</taxon>
        <taxon>Aspergillus</taxon>
        <taxon>Aspergillus subgen. Nidulantes</taxon>
    </lineage>
</organism>
<feature type="region of interest" description="Disordered" evidence="1">
    <location>
        <begin position="1"/>
        <end position="145"/>
    </location>
</feature>
<feature type="compositionally biased region" description="Polar residues" evidence="1">
    <location>
        <begin position="53"/>
        <end position="68"/>
    </location>
</feature>
<feature type="domain" description="J" evidence="2">
    <location>
        <begin position="1"/>
        <end position="39"/>
    </location>
</feature>
<evidence type="ECO:0000313" key="4">
    <source>
        <dbReference type="Proteomes" id="UP001610446"/>
    </source>
</evidence>
<evidence type="ECO:0000313" key="3">
    <source>
        <dbReference type="EMBL" id="KAL2850675.1"/>
    </source>
</evidence>
<dbReference type="PROSITE" id="PS00636">
    <property type="entry name" value="DNAJ_1"/>
    <property type="match status" value="1"/>
</dbReference>
<dbReference type="InterPro" id="IPR001623">
    <property type="entry name" value="DnaJ_domain"/>
</dbReference>
<feature type="compositionally biased region" description="Polar residues" evidence="1">
    <location>
        <begin position="105"/>
        <end position="115"/>
    </location>
</feature>
<feature type="compositionally biased region" description="Basic and acidic residues" evidence="1">
    <location>
        <begin position="89"/>
        <end position="104"/>
    </location>
</feature>
<keyword evidence="4" id="KW-1185">Reference proteome</keyword>
<name>A0ABR4KEI0_9EURO</name>
<dbReference type="Pfam" id="PF00226">
    <property type="entry name" value="DnaJ"/>
    <property type="match status" value="1"/>
</dbReference>
<reference evidence="3 4" key="1">
    <citation type="submission" date="2024-07" db="EMBL/GenBank/DDBJ databases">
        <title>Section-level genome sequencing and comparative genomics of Aspergillus sections Usti and Cavernicolus.</title>
        <authorList>
            <consortium name="Lawrence Berkeley National Laboratory"/>
            <person name="Nybo J.L."/>
            <person name="Vesth T.C."/>
            <person name="Theobald S."/>
            <person name="Frisvad J.C."/>
            <person name="Larsen T.O."/>
            <person name="Kjaerboelling I."/>
            <person name="Rothschild-Mancinelli K."/>
            <person name="Lyhne E.K."/>
            <person name="Kogle M.E."/>
            <person name="Barry K."/>
            <person name="Clum A."/>
            <person name="Na H."/>
            <person name="Ledsgaard L."/>
            <person name="Lin J."/>
            <person name="Lipzen A."/>
            <person name="Kuo A."/>
            <person name="Riley R."/>
            <person name="Mondo S."/>
            <person name="Labutti K."/>
            <person name="Haridas S."/>
            <person name="Pangalinan J."/>
            <person name="Salamov A.A."/>
            <person name="Simmons B.A."/>
            <person name="Magnuson J.K."/>
            <person name="Chen J."/>
            <person name="Drula E."/>
            <person name="Henrissat B."/>
            <person name="Wiebenga A."/>
            <person name="Lubbers R.J."/>
            <person name="Gomes A.C."/>
            <person name="Makela M.R."/>
            <person name="Stajich J."/>
            <person name="Grigoriev I.V."/>
            <person name="Mortensen U.H."/>
            <person name="De Vries R.P."/>
            <person name="Baker S.E."/>
            <person name="Andersen M.R."/>
        </authorList>
    </citation>
    <scope>NUCLEOTIDE SEQUENCE [LARGE SCALE GENOMIC DNA]</scope>
    <source>
        <strain evidence="3 4">CBS 123904</strain>
    </source>
</reference>